<name>A0ABQ1NBN7_9BURK</name>
<dbReference type="Proteomes" id="UP000602004">
    <property type="component" value="Unassembled WGS sequence"/>
</dbReference>
<gene>
    <name evidence="1" type="ORF">GCM10011400_65220</name>
</gene>
<organism evidence="1 2">
    <name type="scientific">Paraburkholderia caffeinilytica</name>
    <dbReference type="NCBI Taxonomy" id="1761016"/>
    <lineage>
        <taxon>Bacteria</taxon>
        <taxon>Pseudomonadati</taxon>
        <taxon>Pseudomonadota</taxon>
        <taxon>Betaproteobacteria</taxon>
        <taxon>Burkholderiales</taxon>
        <taxon>Burkholderiaceae</taxon>
        <taxon>Paraburkholderia</taxon>
    </lineage>
</organism>
<evidence type="ECO:0000313" key="1">
    <source>
        <dbReference type="EMBL" id="GGC68262.1"/>
    </source>
</evidence>
<comment type="caution">
    <text evidence="1">The sequence shown here is derived from an EMBL/GenBank/DDBJ whole genome shotgun (WGS) entry which is preliminary data.</text>
</comment>
<evidence type="ECO:0000313" key="2">
    <source>
        <dbReference type="Proteomes" id="UP000602004"/>
    </source>
</evidence>
<proteinExistence type="predicted"/>
<keyword evidence="2" id="KW-1185">Reference proteome</keyword>
<sequence length="96" mass="10964">MSREIQGFEESIMVAAEKTLHWAVDKWLAPTPSMPARVVRFCHRASQHQRYVCVEALRPGGLLSIFFFRHDDGSWNVFPPQAERPAMNGHRRAAAC</sequence>
<accession>A0ABQ1NBN7</accession>
<dbReference type="EMBL" id="BMHL01000018">
    <property type="protein sequence ID" value="GGC68262.1"/>
    <property type="molecule type" value="Genomic_DNA"/>
</dbReference>
<reference evidence="2" key="1">
    <citation type="journal article" date="2019" name="Int. J. Syst. Evol. Microbiol.">
        <title>The Global Catalogue of Microorganisms (GCM) 10K type strain sequencing project: providing services to taxonomists for standard genome sequencing and annotation.</title>
        <authorList>
            <consortium name="The Broad Institute Genomics Platform"/>
            <consortium name="The Broad Institute Genome Sequencing Center for Infectious Disease"/>
            <person name="Wu L."/>
            <person name="Ma J."/>
        </authorList>
    </citation>
    <scope>NUCLEOTIDE SEQUENCE [LARGE SCALE GENOMIC DNA]</scope>
    <source>
        <strain evidence="2">CGMCC 1.15103</strain>
    </source>
</reference>
<protein>
    <submittedName>
        <fullName evidence="1">Uncharacterized protein</fullName>
    </submittedName>
</protein>